<gene>
    <name evidence="2" type="ORF">C0Z19_16800</name>
</gene>
<dbReference type="Proteomes" id="UP000235347">
    <property type="component" value="Unassembled WGS sequence"/>
</dbReference>
<keyword evidence="1" id="KW-1133">Transmembrane helix</keyword>
<evidence type="ECO:0000313" key="2">
    <source>
        <dbReference type="EMBL" id="PMS22244.1"/>
    </source>
</evidence>
<keyword evidence="3" id="KW-1185">Reference proteome</keyword>
<dbReference type="AlphaFoldDB" id="A0A2N7VYK7"/>
<comment type="caution">
    <text evidence="2">The sequence shown here is derived from an EMBL/GenBank/DDBJ whole genome shotgun (WGS) entry which is preliminary data.</text>
</comment>
<reference evidence="2 3" key="1">
    <citation type="submission" date="2018-01" db="EMBL/GenBank/DDBJ databases">
        <title>Whole genome analyses suggest that Burkholderia sensu lato contains two further novel genera in the rhizoxinica-symbiotica group Mycetohabitans gen. nov., and Trinickia gen. nov.: implications for the evolution of diazotrophy and nodulation in the Burkholderiaceae.</title>
        <authorList>
            <person name="Estrada-de los Santos P."/>
            <person name="Palmer M."/>
            <person name="Chavez-Ramirez B."/>
            <person name="Beukes C."/>
            <person name="Steenkamp E.T."/>
            <person name="Hirsch A.M."/>
            <person name="Manyaka P."/>
            <person name="Maluk M."/>
            <person name="Lafos M."/>
            <person name="Crook M."/>
            <person name="Gross E."/>
            <person name="Simon M.F."/>
            <person name="Bueno dos Reis Junior F."/>
            <person name="Poole P.S."/>
            <person name="Venter S.N."/>
            <person name="James E.K."/>
        </authorList>
    </citation>
    <scope>NUCLEOTIDE SEQUENCE [LARGE SCALE GENOMIC DNA]</scope>
    <source>
        <strain evidence="2 3">GP25-8</strain>
    </source>
</reference>
<evidence type="ECO:0000313" key="3">
    <source>
        <dbReference type="Proteomes" id="UP000235347"/>
    </source>
</evidence>
<keyword evidence="1" id="KW-0472">Membrane</keyword>
<protein>
    <submittedName>
        <fullName evidence="2">Uncharacterized protein</fullName>
    </submittedName>
</protein>
<accession>A0A2N7VYK7</accession>
<dbReference type="EMBL" id="PNYB01000014">
    <property type="protein sequence ID" value="PMS22244.1"/>
    <property type="molecule type" value="Genomic_DNA"/>
</dbReference>
<name>A0A2N7VYK7_9BURK</name>
<feature type="transmembrane region" description="Helical" evidence="1">
    <location>
        <begin position="6"/>
        <end position="24"/>
    </location>
</feature>
<proteinExistence type="predicted"/>
<evidence type="ECO:0000256" key="1">
    <source>
        <dbReference type="SAM" id="Phobius"/>
    </source>
</evidence>
<sequence length="127" mass="14151">MGVFYVVMMPVLIGIFVVIVKEFSAKHRIYGNRKSENSAGGEAALGGPYPPAPTDARDMMMFLMREVRGKEIRSFNASQATGAPCAPRYNQRLSRANELHWTRWIRHATIEAHITYAEAGSRAAPAR</sequence>
<organism evidence="2 3">
    <name type="scientific">Trinickia soli</name>
    <dbReference type="NCBI Taxonomy" id="380675"/>
    <lineage>
        <taxon>Bacteria</taxon>
        <taxon>Pseudomonadati</taxon>
        <taxon>Pseudomonadota</taxon>
        <taxon>Betaproteobacteria</taxon>
        <taxon>Burkholderiales</taxon>
        <taxon>Burkholderiaceae</taxon>
        <taxon>Trinickia</taxon>
    </lineage>
</organism>
<keyword evidence="1" id="KW-0812">Transmembrane</keyword>